<feature type="compositionally biased region" description="Basic residues" evidence="5">
    <location>
        <begin position="671"/>
        <end position="683"/>
    </location>
</feature>
<dbReference type="GO" id="GO:0005737">
    <property type="term" value="C:cytoplasm"/>
    <property type="evidence" value="ECO:0007669"/>
    <property type="project" value="UniProtKB-SubCell"/>
</dbReference>
<dbReference type="EMBL" id="MBFR01000492">
    <property type="protein sequence ID" value="PVU87439.1"/>
    <property type="molecule type" value="Genomic_DNA"/>
</dbReference>
<dbReference type="PANTHER" id="PTHR15239">
    <property type="entry name" value="NUCLEAR EXPORT MEDIATOR FACTOR NEMF"/>
    <property type="match status" value="1"/>
</dbReference>
<accession>A0A2T9Y512</accession>
<protein>
    <recommendedName>
        <fullName evidence="10">NFACT RNA-binding domain-containing protein</fullName>
    </recommendedName>
</protein>
<organism evidence="8 9">
    <name type="scientific">Smittium simulii</name>
    <dbReference type="NCBI Taxonomy" id="133385"/>
    <lineage>
        <taxon>Eukaryota</taxon>
        <taxon>Fungi</taxon>
        <taxon>Fungi incertae sedis</taxon>
        <taxon>Zoopagomycota</taxon>
        <taxon>Kickxellomycotina</taxon>
        <taxon>Harpellomycetes</taxon>
        <taxon>Harpellales</taxon>
        <taxon>Legeriomycetaceae</taxon>
        <taxon>Smittium</taxon>
    </lineage>
</organism>
<dbReference type="AlphaFoldDB" id="A0A2T9Y512"/>
<dbReference type="Proteomes" id="UP000245383">
    <property type="component" value="Unassembled WGS sequence"/>
</dbReference>
<evidence type="ECO:0000256" key="4">
    <source>
        <dbReference type="ARBA" id="ARBA00023054"/>
    </source>
</evidence>
<evidence type="ECO:0000256" key="2">
    <source>
        <dbReference type="ARBA" id="ARBA00008318"/>
    </source>
</evidence>
<comment type="similarity">
    <text evidence="2">Belongs to the NEMF family.</text>
</comment>
<evidence type="ECO:0000313" key="9">
    <source>
        <dbReference type="Proteomes" id="UP000245383"/>
    </source>
</evidence>
<feature type="compositionally biased region" description="Basic residues" evidence="5">
    <location>
        <begin position="745"/>
        <end position="757"/>
    </location>
</feature>
<gene>
    <name evidence="8" type="ORF">BB561_006325</name>
</gene>
<dbReference type="GO" id="GO:1990112">
    <property type="term" value="C:RQC complex"/>
    <property type="evidence" value="ECO:0007669"/>
    <property type="project" value="TreeGrafter"/>
</dbReference>
<dbReference type="Gene3D" id="2.30.310.10">
    <property type="entry name" value="ibrinogen binding protein from staphylococcus aureus domain"/>
    <property type="match status" value="1"/>
</dbReference>
<feature type="domain" description="NFACT protein C-terminal" evidence="7">
    <location>
        <begin position="867"/>
        <end position="998"/>
    </location>
</feature>
<keyword evidence="4" id="KW-0175">Coiled coil</keyword>
<evidence type="ECO:0008006" key="10">
    <source>
        <dbReference type="Google" id="ProtNLM"/>
    </source>
</evidence>
<dbReference type="Pfam" id="PF11923">
    <property type="entry name" value="NFACT-C"/>
    <property type="match status" value="1"/>
</dbReference>
<name>A0A2T9Y512_9FUNG</name>
<evidence type="ECO:0000256" key="3">
    <source>
        <dbReference type="ARBA" id="ARBA00022490"/>
    </source>
</evidence>
<dbReference type="Pfam" id="PF05670">
    <property type="entry name" value="NFACT-R_1"/>
    <property type="match status" value="1"/>
</dbReference>
<dbReference type="PANTHER" id="PTHR15239:SF6">
    <property type="entry name" value="RIBOSOME QUALITY CONTROL COMPLEX SUBUNIT NEMF"/>
    <property type="match status" value="1"/>
</dbReference>
<dbReference type="Pfam" id="PF05833">
    <property type="entry name" value="NFACT_N"/>
    <property type="match status" value="1"/>
</dbReference>
<feature type="compositionally biased region" description="Basic and acidic residues" evidence="5">
    <location>
        <begin position="758"/>
        <end position="770"/>
    </location>
</feature>
<comment type="subcellular location">
    <subcellularLocation>
        <location evidence="1">Cytoplasm</location>
    </subcellularLocation>
</comment>
<dbReference type="InterPro" id="IPR021846">
    <property type="entry name" value="NFACT-C"/>
</dbReference>
<keyword evidence="3" id="KW-0963">Cytoplasm</keyword>
<proteinExistence type="inferred from homology"/>
<keyword evidence="9" id="KW-1185">Reference proteome</keyword>
<feature type="region of interest" description="Disordered" evidence="5">
    <location>
        <begin position="668"/>
        <end position="688"/>
    </location>
</feature>
<evidence type="ECO:0000313" key="8">
    <source>
        <dbReference type="EMBL" id="PVU87439.1"/>
    </source>
</evidence>
<feature type="region of interest" description="Disordered" evidence="5">
    <location>
        <begin position="714"/>
        <end position="770"/>
    </location>
</feature>
<dbReference type="GO" id="GO:0043023">
    <property type="term" value="F:ribosomal large subunit binding"/>
    <property type="evidence" value="ECO:0007669"/>
    <property type="project" value="TreeGrafter"/>
</dbReference>
<dbReference type="OrthoDB" id="207084at2759"/>
<dbReference type="STRING" id="133385.A0A2T9Y512"/>
<dbReference type="GO" id="GO:0000049">
    <property type="term" value="F:tRNA binding"/>
    <property type="evidence" value="ECO:0007669"/>
    <property type="project" value="TreeGrafter"/>
</dbReference>
<feature type="domain" description="NFACT RNA-binding" evidence="6">
    <location>
        <begin position="456"/>
        <end position="566"/>
    </location>
</feature>
<dbReference type="InterPro" id="IPR008532">
    <property type="entry name" value="NFACT_RNA-bd"/>
</dbReference>
<comment type="caution">
    <text evidence="8">The sequence shown here is derived from an EMBL/GenBank/DDBJ whole genome shotgun (WGS) entry which is preliminary data.</text>
</comment>
<dbReference type="GO" id="GO:0072344">
    <property type="term" value="P:rescue of stalled ribosome"/>
    <property type="evidence" value="ECO:0007669"/>
    <property type="project" value="TreeGrafter"/>
</dbReference>
<evidence type="ECO:0000259" key="6">
    <source>
        <dbReference type="Pfam" id="PF05670"/>
    </source>
</evidence>
<dbReference type="InterPro" id="IPR051608">
    <property type="entry name" value="RQC_Subunit_NEMF"/>
</dbReference>
<reference evidence="8 9" key="1">
    <citation type="journal article" date="2018" name="MBio">
        <title>Comparative Genomics Reveals the Core Gene Toolbox for the Fungus-Insect Symbiosis.</title>
        <authorList>
            <person name="Wang Y."/>
            <person name="Stata M."/>
            <person name="Wang W."/>
            <person name="Stajich J.E."/>
            <person name="White M.M."/>
            <person name="Moncalvo J.M."/>
        </authorList>
    </citation>
    <scope>NUCLEOTIDE SEQUENCE [LARGE SCALE GENOMIC DNA]</scope>
    <source>
        <strain evidence="8 9">SWE-8-4</strain>
    </source>
</reference>
<evidence type="ECO:0000256" key="1">
    <source>
        <dbReference type="ARBA" id="ARBA00004496"/>
    </source>
</evidence>
<evidence type="ECO:0000259" key="7">
    <source>
        <dbReference type="Pfam" id="PF11923"/>
    </source>
</evidence>
<evidence type="ECO:0000256" key="5">
    <source>
        <dbReference type="SAM" id="MobiDB-lite"/>
    </source>
</evidence>
<sequence length="1023" mass="115676">MVVVESGARIHSTEQALEKSALPSQFNIKLRKHLTSRRLTGIRQLGFDRIIDMEFSVADGPNAEGSYHLILEFYSSGNIILTNHNFEILSLLRVVRISDDYFMQVGQIYQIGRATQLKKICKDELVEKFTNAGPKDTLKGIIATFQSYNTVIAEHIALEAGFNPNLKVLSGLSYSSDSADLNNLLTAIDTVYEQIQQLKESQKIGYYILKQDSTENKENLDEYNETAEGYEPILLNQLGKKSNIIIKQVKSFLKAVDSFYEATNSVKFKAKANQNQLSIQKKLDTMKRDQKSKIQALENQQILFSLKARLISSNADYVEQVLFLMRSALAAEIKWEELNELVIQQRESGHSVAKHIMGLKLMQNAVTLKLYNADLENDKGTDVDIDLSLTPLANSQEYYNKQKQTLAKLDRTKAAEDLAFKRASKKILSKKNKKLQDIGSGSVVKKARKPMWFEAFNWFISSDKYLVVSGRDVQQNELVVRRFLKKDNVYVHADVHGATSVVILNHTNLPEIPISTLIQAGDLAICHSKAWDSKIITSAYWVNAHQVSKRAMTGEYLVTGSFVIRGKKNYLPPTSLTYGFGVLFKADEIQADSDYDDKYENENDIASIDKTNDNDYQKLRERYNLDLVDELGEIENSKLPSFLSTQPQLLNKALDSLDGEMAQIKLEEKSKKHLTGKQKRDKKKGKDISIEGNIEATLPKDENNIIETEQITNKLPLQKIENPESGKQSKKNPEKTKTTQATKNVGRRSKGNGKNKKNKSEFYDTEDEREKEIRDALLKGTSTEKQTKKIKKGVGKLKNTNVAYTNKRTDRTNAGGQENGDNKKGRINIEPEKTELEYELNESYNEISNETLQHLSGIEFNPNPRNPKRILQYAIPVCAPYGALSSYKYKIKLTPGDLKKGKSTKLAKHLFVFAVNKELELTTKNLSQKKRHAIDNNLQTTVDDNGIVTKPDSEIIASEDSQEQMDQIELANIQLEQRLLKSLGDNEMLAVMLGNVKISAQNLQTVEKSLQSSKKKSKKSQKK</sequence>
<dbReference type="GO" id="GO:1990116">
    <property type="term" value="P:ribosome-associated ubiquitin-dependent protein catabolic process"/>
    <property type="evidence" value="ECO:0007669"/>
    <property type="project" value="TreeGrafter"/>
</dbReference>